<dbReference type="PROSITE" id="PS51257">
    <property type="entry name" value="PROKAR_LIPOPROTEIN"/>
    <property type="match status" value="1"/>
</dbReference>
<keyword evidence="3" id="KW-1185">Reference proteome</keyword>
<accession>A0A4Y5Z129</accession>
<feature type="signal peptide" evidence="1">
    <location>
        <begin position="1"/>
        <end position="20"/>
    </location>
</feature>
<feature type="chain" id="PRO_5021255542" description="Lipoprotein" evidence="1">
    <location>
        <begin position="21"/>
        <end position="173"/>
    </location>
</feature>
<sequence>MSRILPGTLRVALFPLALMALLSACRSPEAPTPSAAPASPTTVASAVANPTATNAPGVCPAPTFDGFLPAFMHNVSVQERYAADPLENDTIDPNAEPEPAPVKKMLTKAQITFPVMPDSARQKKDGLVLKQSPEGDGGFAVELAKPDTDYQMTFHFRSADGCWQLYRTEDDSL</sequence>
<evidence type="ECO:0000313" key="2">
    <source>
        <dbReference type="EMBL" id="QDE38911.1"/>
    </source>
</evidence>
<dbReference type="OrthoDB" id="6894050at2"/>
<reference evidence="2 3" key="1">
    <citation type="submission" date="2019-06" db="EMBL/GenBank/DDBJ databases">
        <title>A complete genome sequence for Luteibacter pinisoli MAH-14.</title>
        <authorList>
            <person name="Baltrus D.A."/>
        </authorList>
    </citation>
    <scope>NUCLEOTIDE SEQUENCE [LARGE SCALE GENOMIC DNA]</scope>
    <source>
        <strain evidence="2 3">MAH-14</strain>
    </source>
</reference>
<keyword evidence="1" id="KW-0732">Signal</keyword>
<evidence type="ECO:0008006" key="4">
    <source>
        <dbReference type="Google" id="ProtNLM"/>
    </source>
</evidence>
<dbReference type="AlphaFoldDB" id="A0A4Y5Z129"/>
<dbReference type="EMBL" id="CP041046">
    <property type="protein sequence ID" value="QDE38911.1"/>
    <property type="molecule type" value="Genomic_DNA"/>
</dbReference>
<name>A0A4Y5Z129_9GAMM</name>
<proteinExistence type="predicted"/>
<dbReference type="Proteomes" id="UP000316093">
    <property type="component" value="Chromosome"/>
</dbReference>
<dbReference type="KEGG" id="lpy:FIV34_06705"/>
<dbReference type="RefSeq" id="WP_139980891.1">
    <property type="nucleotide sequence ID" value="NZ_CP041046.1"/>
</dbReference>
<gene>
    <name evidence="2" type="ORF">FIV34_06705</name>
</gene>
<evidence type="ECO:0000313" key="3">
    <source>
        <dbReference type="Proteomes" id="UP000316093"/>
    </source>
</evidence>
<protein>
    <recommendedName>
        <fullName evidence="4">Lipoprotein</fullName>
    </recommendedName>
</protein>
<organism evidence="2 3">
    <name type="scientific">Luteibacter pinisoli</name>
    <dbReference type="NCBI Taxonomy" id="2589080"/>
    <lineage>
        <taxon>Bacteria</taxon>
        <taxon>Pseudomonadati</taxon>
        <taxon>Pseudomonadota</taxon>
        <taxon>Gammaproteobacteria</taxon>
        <taxon>Lysobacterales</taxon>
        <taxon>Rhodanobacteraceae</taxon>
        <taxon>Luteibacter</taxon>
    </lineage>
</organism>
<evidence type="ECO:0000256" key="1">
    <source>
        <dbReference type="SAM" id="SignalP"/>
    </source>
</evidence>